<comment type="caution">
    <text evidence="7">The sequence shown here is derived from an EMBL/GenBank/DDBJ whole genome shotgun (WGS) entry which is preliminary data.</text>
</comment>
<feature type="transmembrane region" description="Helical" evidence="5">
    <location>
        <begin position="13"/>
        <end position="37"/>
    </location>
</feature>
<feature type="transmembrane region" description="Helical" evidence="5">
    <location>
        <begin position="80"/>
        <end position="100"/>
    </location>
</feature>
<dbReference type="EMBL" id="BPLR01012712">
    <property type="protein sequence ID" value="GIY56003.1"/>
    <property type="molecule type" value="Genomic_DNA"/>
</dbReference>
<reference evidence="7 8" key="1">
    <citation type="submission" date="2021-06" db="EMBL/GenBank/DDBJ databases">
        <title>Caerostris extrusa draft genome.</title>
        <authorList>
            <person name="Kono N."/>
            <person name="Arakawa K."/>
        </authorList>
    </citation>
    <scope>NUCLEOTIDE SEQUENCE [LARGE SCALE GENOMIC DNA]</scope>
</reference>
<evidence type="ECO:0000256" key="3">
    <source>
        <dbReference type="ARBA" id="ARBA00022989"/>
    </source>
</evidence>
<evidence type="ECO:0000256" key="5">
    <source>
        <dbReference type="SAM" id="Phobius"/>
    </source>
</evidence>
<keyword evidence="8" id="KW-1185">Reference proteome</keyword>
<evidence type="ECO:0000256" key="1">
    <source>
        <dbReference type="ARBA" id="ARBA00004141"/>
    </source>
</evidence>
<dbReference type="AlphaFoldDB" id="A0AAV4UDZ5"/>
<evidence type="ECO:0000256" key="2">
    <source>
        <dbReference type="ARBA" id="ARBA00022692"/>
    </source>
</evidence>
<dbReference type="PANTHER" id="PTHR46726">
    <property type="entry name" value="TWO PORE CHANNEL 3"/>
    <property type="match status" value="1"/>
</dbReference>
<dbReference type="GO" id="GO:0005216">
    <property type="term" value="F:monoatomic ion channel activity"/>
    <property type="evidence" value="ECO:0007669"/>
    <property type="project" value="InterPro"/>
</dbReference>
<dbReference type="GO" id="GO:0016020">
    <property type="term" value="C:membrane"/>
    <property type="evidence" value="ECO:0007669"/>
    <property type="project" value="UniProtKB-SubCell"/>
</dbReference>
<proteinExistence type="predicted"/>
<gene>
    <name evidence="7" type="primary">TPTE2</name>
    <name evidence="7" type="ORF">CEXT_730311</name>
</gene>
<accession>A0AAV4UDZ5</accession>
<name>A0AAV4UDZ5_CAEEX</name>
<sequence length="106" mass="12264">FIQFQLKRIVEHLIFRVFSLLLILADISILITALALTNKTEKQDKAFEITALCFVCYFLLEVFFRIAAKGIKQFFNEWFNVVDLVVVIVSFIVTVIYTSVDLGFGY</sequence>
<dbReference type="InterPro" id="IPR027359">
    <property type="entry name" value="Volt_channel_dom_sf"/>
</dbReference>
<keyword evidence="3 5" id="KW-1133">Transmembrane helix</keyword>
<evidence type="ECO:0000259" key="6">
    <source>
        <dbReference type="Pfam" id="PF00520"/>
    </source>
</evidence>
<feature type="non-terminal residue" evidence="7">
    <location>
        <position position="1"/>
    </location>
</feature>
<dbReference type="InterPro" id="IPR005821">
    <property type="entry name" value="Ion_trans_dom"/>
</dbReference>
<evidence type="ECO:0000256" key="4">
    <source>
        <dbReference type="ARBA" id="ARBA00023136"/>
    </source>
</evidence>
<dbReference type="Gene3D" id="1.20.120.350">
    <property type="entry name" value="Voltage-gated potassium channels. Chain C"/>
    <property type="match status" value="1"/>
</dbReference>
<dbReference type="Proteomes" id="UP001054945">
    <property type="component" value="Unassembled WGS sequence"/>
</dbReference>
<keyword evidence="4 5" id="KW-0472">Membrane</keyword>
<feature type="transmembrane region" description="Helical" evidence="5">
    <location>
        <begin position="49"/>
        <end position="68"/>
    </location>
</feature>
<feature type="domain" description="Ion transport" evidence="6">
    <location>
        <begin position="13"/>
        <end position="96"/>
    </location>
</feature>
<evidence type="ECO:0000313" key="8">
    <source>
        <dbReference type="Proteomes" id="UP001054945"/>
    </source>
</evidence>
<evidence type="ECO:0000313" key="7">
    <source>
        <dbReference type="EMBL" id="GIY56003.1"/>
    </source>
</evidence>
<organism evidence="7 8">
    <name type="scientific">Caerostris extrusa</name>
    <name type="common">Bark spider</name>
    <name type="synonym">Caerostris bankana</name>
    <dbReference type="NCBI Taxonomy" id="172846"/>
    <lineage>
        <taxon>Eukaryota</taxon>
        <taxon>Metazoa</taxon>
        <taxon>Ecdysozoa</taxon>
        <taxon>Arthropoda</taxon>
        <taxon>Chelicerata</taxon>
        <taxon>Arachnida</taxon>
        <taxon>Araneae</taxon>
        <taxon>Araneomorphae</taxon>
        <taxon>Entelegynae</taxon>
        <taxon>Araneoidea</taxon>
        <taxon>Araneidae</taxon>
        <taxon>Caerostris</taxon>
    </lineage>
</organism>
<dbReference type="SUPFAM" id="SSF81324">
    <property type="entry name" value="Voltage-gated potassium channels"/>
    <property type="match status" value="1"/>
</dbReference>
<dbReference type="PANTHER" id="PTHR46726:SF1">
    <property type="entry name" value="TWO-PORE CALCIUM CHANNEL 3"/>
    <property type="match status" value="1"/>
</dbReference>
<dbReference type="Pfam" id="PF00520">
    <property type="entry name" value="Ion_trans"/>
    <property type="match status" value="1"/>
</dbReference>
<comment type="subcellular location">
    <subcellularLocation>
        <location evidence="1">Membrane</location>
        <topology evidence="1">Multi-pass membrane protein</topology>
    </subcellularLocation>
</comment>
<protein>
    <submittedName>
        <fullName evidence="7">Phosphatidylinositol-3,4,5-trisphosphate 3-phosphatase</fullName>
    </submittedName>
</protein>
<keyword evidence="2 5" id="KW-0812">Transmembrane</keyword>